<feature type="domain" description="Terminase large subunit-like ATPase" evidence="1">
    <location>
        <begin position="24"/>
        <end position="197"/>
    </location>
</feature>
<dbReference type="PANTHER" id="PTHR41287">
    <property type="match status" value="1"/>
</dbReference>
<dbReference type="Proteomes" id="UP000660885">
    <property type="component" value="Unassembled WGS sequence"/>
</dbReference>
<dbReference type="InterPro" id="IPR046462">
    <property type="entry name" value="TerL_nuclease"/>
</dbReference>
<dbReference type="Pfam" id="PF03354">
    <property type="entry name" value="TerL_ATPase"/>
    <property type="match status" value="1"/>
</dbReference>
<evidence type="ECO:0000259" key="2">
    <source>
        <dbReference type="Pfam" id="PF20441"/>
    </source>
</evidence>
<protein>
    <submittedName>
        <fullName evidence="3">Terminase family protein</fullName>
    </submittedName>
</protein>
<name>A0ABS1UCS3_9PROT</name>
<comment type="caution">
    <text evidence="3">The sequence shown here is derived from an EMBL/GenBank/DDBJ whole genome shotgun (WGS) entry which is preliminary data.</text>
</comment>
<feature type="domain" description="Terminase large subunit-like endonuclease" evidence="2">
    <location>
        <begin position="205"/>
        <end position="481"/>
    </location>
</feature>
<dbReference type="InterPro" id="IPR046461">
    <property type="entry name" value="TerL_ATPase"/>
</dbReference>
<sequence>MIAFCEGLTVTSGLDAGKPLVLRPWQRAFIREVYATDAEGRRPVRTALLSVGRKNGKSTLCAALAAAHLVGPEAVPRGSIVSAAGDRQQAAIIYRELRAFIEANEELSTRVIFRDFHKQAESVTTGSTFSALASVAAKAHGLSPTVAICDELAQWKSRDLLDALRTGQGAHAEPLTFIISTRSPDPDSPLEELIRYAADCGAGIINDPTFTGHVYSAEQSADPWAEETWRQANPGLGDFRSLEDVRVQAEQARRLPSQEAAFRAYCLNQPVAVDERFIGPADWDACGATAEPVGPCFGGLDLSAGPADLTAFSLYWPETGALRVWAFLPSESMEPKSREDKAPYAQWEAAGHVVRMPGRAIDRAWLGAWLAQRVEGLDLQAIALDRWNLNDFNATLDREGIRLPLHPRGMGFKDMAPAVTSFEAAVLAGKLAHGGNPLLRWAVANCAVDTDPAANRKLSKQRSRGRIDPAIAAVLAVAEAARQPAPADYSLAGLSLVL</sequence>
<organism evidence="3 4">
    <name type="scientific">Belnapia arida</name>
    <dbReference type="NCBI Taxonomy" id="2804533"/>
    <lineage>
        <taxon>Bacteria</taxon>
        <taxon>Pseudomonadati</taxon>
        <taxon>Pseudomonadota</taxon>
        <taxon>Alphaproteobacteria</taxon>
        <taxon>Acetobacterales</taxon>
        <taxon>Roseomonadaceae</taxon>
        <taxon>Belnapia</taxon>
    </lineage>
</organism>
<keyword evidence="4" id="KW-1185">Reference proteome</keyword>
<dbReference type="EMBL" id="JAETWB010000073">
    <property type="protein sequence ID" value="MBL6082488.1"/>
    <property type="molecule type" value="Genomic_DNA"/>
</dbReference>
<gene>
    <name evidence="3" type="ORF">JMJ56_31470</name>
</gene>
<dbReference type="InterPro" id="IPR027417">
    <property type="entry name" value="P-loop_NTPase"/>
</dbReference>
<dbReference type="Pfam" id="PF20441">
    <property type="entry name" value="TerL_nuclease"/>
    <property type="match status" value="1"/>
</dbReference>
<evidence type="ECO:0000313" key="3">
    <source>
        <dbReference type="EMBL" id="MBL6082488.1"/>
    </source>
</evidence>
<proteinExistence type="predicted"/>
<accession>A0ABS1UCS3</accession>
<reference evidence="3 4" key="1">
    <citation type="submission" date="2021-01" db="EMBL/GenBank/DDBJ databases">
        <title>Belnapia mucosa sp. nov. and Belnapia arida sp. nov., isolated from the Tabernas Desert (Almeria, Spain).</title>
        <authorList>
            <person name="Molina-Menor E."/>
            <person name="Vidal-Verdu A."/>
            <person name="Calonge A."/>
            <person name="Satari L."/>
            <person name="Pereto J."/>
            <person name="Porcar M."/>
        </authorList>
    </citation>
    <scope>NUCLEOTIDE SEQUENCE [LARGE SCALE GENOMIC DNA]</scope>
    <source>
        <strain evidence="3 4">T18</strain>
    </source>
</reference>
<dbReference type="InterPro" id="IPR005021">
    <property type="entry name" value="Terminase_largesu-like"/>
</dbReference>
<evidence type="ECO:0000313" key="4">
    <source>
        <dbReference type="Proteomes" id="UP000660885"/>
    </source>
</evidence>
<dbReference type="RefSeq" id="WP_202835807.1">
    <property type="nucleotide sequence ID" value="NZ_JAETWB010000073.1"/>
</dbReference>
<evidence type="ECO:0000259" key="1">
    <source>
        <dbReference type="Pfam" id="PF03354"/>
    </source>
</evidence>
<dbReference type="Gene3D" id="3.40.50.300">
    <property type="entry name" value="P-loop containing nucleotide triphosphate hydrolases"/>
    <property type="match status" value="1"/>
</dbReference>
<dbReference type="PANTHER" id="PTHR41287:SF1">
    <property type="entry name" value="PROTEIN YMFN"/>
    <property type="match status" value="1"/>
</dbReference>